<comment type="caution">
    <text evidence="3">The sequence shown here is derived from an EMBL/GenBank/DDBJ whole genome shotgun (WGS) entry which is preliminary data.</text>
</comment>
<gene>
    <name evidence="3" type="ORF">DB88DRAFT_539158</name>
</gene>
<protein>
    <submittedName>
        <fullName evidence="3">Uncharacterized protein</fullName>
    </submittedName>
</protein>
<dbReference type="EMBL" id="JAODAN010000003">
    <property type="protein sequence ID" value="KAK1925741.1"/>
    <property type="molecule type" value="Genomic_DNA"/>
</dbReference>
<keyword evidence="1" id="KW-0175">Coiled coil</keyword>
<evidence type="ECO:0000313" key="4">
    <source>
        <dbReference type="Proteomes" id="UP001182556"/>
    </source>
</evidence>
<dbReference type="AlphaFoldDB" id="A0AAD9FT06"/>
<evidence type="ECO:0000256" key="1">
    <source>
        <dbReference type="SAM" id="Coils"/>
    </source>
</evidence>
<feature type="region of interest" description="Disordered" evidence="2">
    <location>
        <begin position="31"/>
        <end position="69"/>
    </location>
</feature>
<evidence type="ECO:0000313" key="3">
    <source>
        <dbReference type="EMBL" id="KAK1925741.1"/>
    </source>
</evidence>
<sequence>MFELSSRDTETLGRKLREDFSRFLKERKYPDATDEYGDAEPYADGDSWLNEDGDPELYKDGDDYDPPEPQVALEKSEVKDLPSVAIPHLKEETQRVEDWHTRWKARLEDFFALPSIPPDSVTLWGAAWYNPPGVKDTPQKKTQLSLLKDVCVKRTTLTLELARKRLEQTEIALSSRSPDWASSRNGLEADLKAIEEKIKGCMKECKAAEDKLEPELTPHNRFKKMYEPTGRKCFFEMHESIRKYLGQEEKKKGNALKLVRELPGPQINLPTGDLESQSAGRFHCSFFDKVESAGEGKYEQGTMGAQ</sequence>
<reference evidence="3" key="1">
    <citation type="submission" date="2023-02" db="EMBL/GenBank/DDBJ databases">
        <title>Identification and recombinant expression of a fungal hydrolase from Papiliotrema laurentii that hydrolyzes apple cutin and clears colloidal polyester polyurethane.</title>
        <authorList>
            <consortium name="DOE Joint Genome Institute"/>
            <person name="Roman V.A."/>
            <person name="Bojanowski C."/>
            <person name="Crable B.R."/>
            <person name="Wagner D.N."/>
            <person name="Hung C.S."/>
            <person name="Nadeau L.J."/>
            <person name="Schratz L."/>
            <person name="Haridas S."/>
            <person name="Pangilinan J."/>
            <person name="Lipzen A."/>
            <person name="Na H."/>
            <person name="Yan M."/>
            <person name="Ng V."/>
            <person name="Grigoriev I.V."/>
            <person name="Spatafora J.W."/>
            <person name="Barlow D."/>
            <person name="Biffinger J."/>
            <person name="Kelley-Loughnane N."/>
            <person name="Varaljay V.A."/>
            <person name="Crookes-Goodson W.J."/>
        </authorList>
    </citation>
    <scope>NUCLEOTIDE SEQUENCE</scope>
    <source>
        <strain evidence="3">5307AH</strain>
    </source>
</reference>
<evidence type="ECO:0000256" key="2">
    <source>
        <dbReference type="SAM" id="MobiDB-lite"/>
    </source>
</evidence>
<accession>A0AAD9FT06</accession>
<feature type="compositionally biased region" description="Acidic residues" evidence="2">
    <location>
        <begin position="32"/>
        <end position="55"/>
    </location>
</feature>
<keyword evidence="4" id="KW-1185">Reference proteome</keyword>
<name>A0AAD9FT06_PAPLA</name>
<proteinExistence type="predicted"/>
<dbReference type="Proteomes" id="UP001182556">
    <property type="component" value="Unassembled WGS sequence"/>
</dbReference>
<feature type="coiled-coil region" evidence="1">
    <location>
        <begin position="184"/>
        <end position="211"/>
    </location>
</feature>
<organism evidence="3 4">
    <name type="scientific">Papiliotrema laurentii</name>
    <name type="common">Cryptococcus laurentii</name>
    <dbReference type="NCBI Taxonomy" id="5418"/>
    <lineage>
        <taxon>Eukaryota</taxon>
        <taxon>Fungi</taxon>
        <taxon>Dikarya</taxon>
        <taxon>Basidiomycota</taxon>
        <taxon>Agaricomycotina</taxon>
        <taxon>Tremellomycetes</taxon>
        <taxon>Tremellales</taxon>
        <taxon>Rhynchogastremaceae</taxon>
        <taxon>Papiliotrema</taxon>
    </lineage>
</organism>